<evidence type="ECO:0000313" key="1">
    <source>
        <dbReference type="EMBL" id="ADQ79658.1"/>
    </source>
</evidence>
<dbReference type="Proteomes" id="UP000008718">
    <property type="component" value="Chromosome"/>
</dbReference>
<name>E4T4L4_PALPW</name>
<evidence type="ECO:0000313" key="2">
    <source>
        <dbReference type="Proteomes" id="UP000008718"/>
    </source>
</evidence>
<reference evidence="1 2" key="2">
    <citation type="journal article" date="2011" name="Stand. Genomic Sci.">
        <title>Complete genome sequence of Paludibacter propionicigenes type strain (WB4).</title>
        <authorList>
            <person name="Gronow S."/>
            <person name="Munk C."/>
            <person name="Lapidus A."/>
            <person name="Nolan M."/>
            <person name="Lucas S."/>
            <person name="Hammon N."/>
            <person name="Deshpande S."/>
            <person name="Cheng J.F."/>
            <person name="Tapia R."/>
            <person name="Han C."/>
            <person name="Goodwin L."/>
            <person name="Pitluck S."/>
            <person name="Liolios K."/>
            <person name="Ivanova N."/>
            <person name="Mavromatis K."/>
            <person name="Mikhailova N."/>
            <person name="Pati A."/>
            <person name="Chen A."/>
            <person name="Palaniappan K."/>
            <person name="Land M."/>
            <person name="Hauser L."/>
            <person name="Chang Y.J."/>
            <person name="Jeffries C.D."/>
            <person name="Brambilla E."/>
            <person name="Rohde M."/>
            <person name="Goker M."/>
            <person name="Detter J.C."/>
            <person name="Woyke T."/>
            <person name="Bristow J."/>
            <person name="Eisen J.A."/>
            <person name="Markowitz V."/>
            <person name="Hugenholtz P."/>
            <person name="Kyrpides N.C."/>
            <person name="Klenk H.P."/>
        </authorList>
    </citation>
    <scope>NUCLEOTIDE SEQUENCE [LARGE SCALE GENOMIC DNA]</scope>
    <source>
        <strain evidence="2">DSM 17365 / JCM 13257 / WB4</strain>
    </source>
</reference>
<reference key="1">
    <citation type="submission" date="2010-11" db="EMBL/GenBank/DDBJ databases">
        <title>The complete genome of Paludibacter propionicigenes DSM 17365.</title>
        <authorList>
            <consortium name="US DOE Joint Genome Institute (JGI-PGF)"/>
            <person name="Lucas S."/>
            <person name="Copeland A."/>
            <person name="Lapidus A."/>
            <person name="Bruce D."/>
            <person name="Goodwin L."/>
            <person name="Pitluck S."/>
            <person name="Kyrpides N."/>
            <person name="Mavromatis K."/>
            <person name="Ivanova N."/>
            <person name="Munk A.C."/>
            <person name="Brettin T."/>
            <person name="Detter J.C."/>
            <person name="Han C."/>
            <person name="Tapia R."/>
            <person name="Land M."/>
            <person name="Hauser L."/>
            <person name="Markowitz V."/>
            <person name="Cheng J.-F."/>
            <person name="Hugenholtz P."/>
            <person name="Woyke T."/>
            <person name="Wu D."/>
            <person name="Gronow S."/>
            <person name="Wellnitz S."/>
            <person name="Brambilla E."/>
            <person name="Klenk H.-P."/>
            <person name="Eisen J.A."/>
        </authorList>
    </citation>
    <scope>NUCLEOTIDE SEQUENCE</scope>
    <source>
        <strain>WB4</strain>
    </source>
</reference>
<dbReference type="STRING" id="694427.Palpr_1512"/>
<dbReference type="HOGENOM" id="CLU_079350_1_0_10"/>
<accession>E4T4L4</accession>
<organism evidence="1 2">
    <name type="scientific">Paludibacter propionicigenes (strain DSM 17365 / JCM 13257 / WB4)</name>
    <dbReference type="NCBI Taxonomy" id="694427"/>
    <lineage>
        <taxon>Bacteria</taxon>
        <taxon>Pseudomonadati</taxon>
        <taxon>Bacteroidota</taxon>
        <taxon>Bacteroidia</taxon>
        <taxon>Bacteroidales</taxon>
        <taxon>Paludibacteraceae</taxon>
        <taxon>Paludibacter</taxon>
    </lineage>
</organism>
<dbReference type="RefSeq" id="WP_013445027.1">
    <property type="nucleotide sequence ID" value="NC_014734.1"/>
</dbReference>
<dbReference type="InterPro" id="IPR014985">
    <property type="entry name" value="WbqC"/>
</dbReference>
<dbReference type="KEGG" id="ppn:Palpr_1512"/>
<gene>
    <name evidence="1" type="ordered locus">Palpr_1512</name>
</gene>
<protein>
    <submittedName>
        <fullName evidence="1">WbqC-like family protein</fullName>
    </submittedName>
</protein>
<dbReference type="Pfam" id="PF08889">
    <property type="entry name" value="WbqC"/>
    <property type="match status" value="1"/>
</dbReference>
<dbReference type="eggNOG" id="COG0224">
    <property type="taxonomic scope" value="Bacteria"/>
</dbReference>
<proteinExistence type="predicted"/>
<dbReference type="AlphaFoldDB" id="E4T4L4"/>
<sequence>MLNDNTTPESSQGDLRVCLSSAYLAPVEYYAALAKAEMVYLECCDYYIKQTYRNRCHIAAANGLMALSIPVEKTDKAKATIRDIRISEHADWQMNHWKSIESAYRSTPFFEYYKDDLLPFYEKRWTFLWDLNLELQTKLLELLDINPVIRFTDEYQPDLVGIQDLRDSIHPKKANLIENHNPYYQVFEKKNGFLPNLSIIDLLFNMGNESILTLIK</sequence>
<dbReference type="OrthoDB" id="1523452at2"/>
<dbReference type="EMBL" id="CP002345">
    <property type="protein sequence ID" value="ADQ79658.1"/>
    <property type="molecule type" value="Genomic_DNA"/>
</dbReference>
<keyword evidence="2" id="KW-1185">Reference proteome</keyword>